<proteinExistence type="predicted"/>
<evidence type="ECO:0000313" key="3">
    <source>
        <dbReference type="Proteomes" id="UP000243217"/>
    </source>
</evidence>
<keyword evidence="2" id="KW-0808">Transferase</keyword>
<dbReference type="GO" id="GO:0005524">
    <property type="term" value="F:ATP binding"/>
    <property type="evidence" value="ECO:0007669"/>
    <property type="project" value="InterPro"/>
</dbReference>
<name>A0A1V9ZJ36_9STRA</name>
<reference evidence="2 3" key="1">
    <citation type="journal article" date="2014" name="Genome Biol. Evol.">
        <title>The secreted proteins of Achlya hypogyna and Thraustotheca clavata identify the ancestral oomycete secretome and reveal gene acquisitions by horizontal gene transfer.</title>
        <authorList>
            <person name="Misner I."/>
            <person name="Blouin N."/>
            <person name="Leonard G."/>
            <person name="Richards T.A."/>
            <person name="Lane C.E."/>
        </authorList>
    </citation>
    <scope>NUCLEOTIDE SEQUENCE [LARGE SCALE GENOMIC DNA]</scope>
    <source>
        <strain evidence="2 3">ATCC 34112</strain>
    </source>
</reference>
<dbReference type="PANTHER" id="PTHR44329">
    <property type="entry name" value="SERINE/THREONINE-PROTEIN KINASE TNNI3K-RELATED"/>
    <property type="match status" value="1"/>
</dbReference>
<protein>
    <submittedName>
        <fullName evidence="2">Kinase</fullName>
    </submittedName>
</protein>
<accession>A0A1V9ZJ36</accession>
<feature type="domain" description="Protein kinase" evidence="1">
    <location>
        <begin position="1"/>
        <end position="222"/>
    </location>
</feature>
<dbReference type="SUPFAM" id="SSF56112">
    <property type="entry name" value="Protein kinase-like (PK-like)"/>
    <property type="match status" value="1"/>
</dbReference>
<comment type="caution">
    <text evidence="2">The sequence shown here is derived from an EMBL/GenBank/DDBJ whole genome shotgun (WGS) entry which is preliminary data.</text>
</comment>
<dbReference type="InterPro" id="IPR011009">
    <property type="entry name" value="Kinase-like_dom_sf"/>
</dbReference>
<sequence>MDCDLRQYLDNKRHRKAMELHLSSLDIAWAIANALAHLHRMGIMHRDVKSGNVVLPKTRHVKLCDLGTARIWATDMPANLKETALWAAPEVLNSQSYSYTSDIYSFGIILTELDTLQKPYYHCLNQEQSNTIYVINEIRQNRARPKVSKHCELLLRDLATRCTSYDPTYKTYWSRSCWFSAQSTNASLILFPIISDKLLHNCLTELMRLRMSDHSLMLNSLLI</sequence>
<gene>
    <name evidence="2" type="ORF">THRCLA_21919</name>
</gene>
<dbReference type="Gene3D" id="1.10.510.10">
    <property type="entry name" value="Transferase(Phosphotransferase) domain 1"/>
    <property type="match status" value="1"/>
</dbReference>
<dbReference type="STRING" id="74557.A0A1V9ZJ36"/>
<dbReference type="OrthoDB" id="118961at2759"/>
<dbReference type="InterPro" id="IPR051681">
    <property type="entry name" value="Ser/Thr_Kinases-Pseudokinases"/>
</dbReference>
<dbReference type="InterPro" id="IPR008271">
    <property type="entry name" value="Ser/Thr_kinase_AS"/>
</dbReference>
<organism evidence="2 3">
    <name type="scientific">Thraustotheca clavata</name>
    <dbReference type="NCBI Taxonomy" id="74557"/>
    <lineage>
        <taxon>Eukaryota</taxon>
        <taxon>Sar</taxon>
        <taxon>Stramenopiles</taxon>
        <taxon>Oomycota</taxon>
        <taxon>Saprolegniomycetes</taxon>
        <taxon>Saprolegniales</taxon>
        <taxon>Achlyaceae</taxon>
        <taxon>Thraustotheca</taxon>
    </lineage>
</organism>
<keyword evidence="3" id="KW-1185">Reference proteome</keyword>
<dbReference type="Proteomes" id="UP000243217">
    <property type="component" value="Unassembled WGS sequence"/>
</dbReference>
<dbReference type="PROSITE" id="PS00108">
    <property type="entry name" value="PROTEIN_KINASE_ST"/>
    <property type="match status" value="1"/>
</dbReference>
<keyword evidence="2" id="KW-0418">Kinase</keyword>
<dbReference type="Pfam" id="PF00069">
    <property type="entry name" value="Pkinase"/>
    <property type="match status" value="1"/>
</dbReference>
<dbReference type="InterPro" id="IPR000719">
    <property type="entry name" value="Prot_kinase_dom"/>
</dbReference>
<evidence type="ECO:0000259" key="1">
    <source>
        <dbReference type="PROSITE" id="PS50011"/>
    </source>
</evidence>
<dbReference type="SMART" id="SM00220">
    <property type="entry name" value="S_TKc"/>
    <property type="match status" value="1"/>
</dbReference>
<dbReference type="PANTHER" id="PTHR44329:SF214">
    <property type="entry name" value="PROTEIN KINASE DOMAIN-CONTAINING PROTEIN"/>
    <property type="match status" value="1"/>
</dbReference>
<dbReference type="AlphaFoldDB" id="A0A1V9ZJ36"/>
<dbReference type="PROSITE" id="PS50011">
    <property type="entry name" value="PROTEIN_KINASE_DOM"/>
    <property type="match status" value="1"/>
</dbReference>
<dbReference type="GO" id="GO:0004674">
    <property type="term" value="F:protein serine/threonine kinase activity"/>
    <property type="evidence" value="ECO:0007669"/>
    <property type="project" value="TreeGrafter"/>
</dbReference>
<dbReference type="EMBL" id="JNBS01001884">
    <property type="protein sequence ID" value="OQR97830.1"/>
    <property type="molecule type" value="Genomic_DNA"/>
</dbReference>
<evidence type="ECO:0000313" key="2">
    <source>
        <dbReference type="EMBL" id="OQR97830.1"/>
    </source>
</evidence>